<protein>
    <submittedName>
        <fullName evidence="10">Unannotated protein</fullName>
    </submittedName>
</protein>
<dbReference type="InterPro" id="IPR052161">
    <property type="entry name" value="Mycobact_Acyl-CoA_DH"/>
</dbReference>
<accession>A0A6J6PKR2</accession>
<evidence type="ECO:0000256" key="6">
    <source>
        <dbReference type="SAM" id="MobiDB-lite"/>
    </source>
</evidence>
<comment type="cofactor">
    <cofactor evidence="1">
        <name>FAD</name>
        <dbReference type="ChEBI" id="CHEBI:57692"/>
    </cofactor>
</comment>
<dbReference type="InterPro" id="IPR009075">
    <property type="entry name" value="AcylCo_DH/oxidase_C"/>
</dbReference>
<dbReference type="EMBL" id="CAEZXS010000088">
    <property type="protein sequence ID" value="CAB4699092.1"/>
    <property type="molecule type" value="Genomic_DNA"/>
</dbReference>
<evidence type="ECO:0000256" key="1">
    <source>
        <dbReference type="ARBA" id="ARBA00001974"/>
    </source>
</evidence>
<dbReference type="Pfam" id="PF00441">
    <property type="entry name" value="Acyl-CoA_dh_1"/>
    <property type="match status" value="1"/>
</dbReference>
<keyword evidence="4" id="KW-0274">FAD</keyword>
<dbReference type="InterPro" id="IPR036250">
    <property type="entry name" value="AcylCo_DH-like_C"/>
</dbReference>
<evidence type="ECO:0000259" key="8">
    <source>
        <dbReference type="Pfam" id="PF02770"/>
    </source>
</evidence>
<organism evidence="10">
    <name type="scientific">freshwater metagenome</name>
    <dbReference type="NCBI Taxonomy" id="449393"/>
    <lineage>
        <taxon>unclassified sequences</taxon>
        <taxon>metagenomes</taxon>
        <taxon>ecological metagenomes</taxon>
    </lineage>
</organism>
<dbReference type="Gene3D" id="2.40.110.10">
    <property type="entry name" value="Butyryl-CoA Dehydrogenase, subunit A, domain 2"/>
    <property type="match status" value="1"/>
</dbReference>
<feature type="domain" description="Acyl-CoA dehydrogenase/oxidase C-terminal" evidence="7">
    <location>
        <begin position="240"/>
        <end position="393"/>
    </location>
</feature>
<evidence type="ECO:0000313" key="10">
    <source>
        <dbReference type="EMBL" id="CAB4699092.1"/>
    </source>
</evidence>
<evidence type="ECO:0000259" key="7">
    <source>
        <dbReference type="Pfam" id="PF00441"/>
    </source>
</evidence>
<comment type="similarity">
    <text evidence="2">Belongs to the acyl-CoA dehydrogenase family.</text>
</comment>
<evidence type="ECO:0000256" key="2">
    <source>
        <dbReference type="ARBA" id="ARBA00009347"/>
    </source>
</evidence>
<feature type="domain" description="Acyl-CoA oxidase/dehydrogenase middle" evidence="8">
    <location>
        <begin position="134"/>
        <end position="218"/>
    </location>
</feature>
<dbReference type="SUPFAM" id="SSF56645">
    <property type="entry name" value="Acyl-CoA dehydrogenase NM domain-like"/>
    <property type="match status" value="1"/>
</dbReference>
<evidence type="ECO:0000256" key="4">
    <source>
        <dbReference type="ARBA" id="ARBA00022827"/>
    </source>
</evidence>
<reference evidence="10" key="1">
    <citation type="submission" date="2020-05" db="EMBL/GenBank/DDBJ databases">
        <authorList>
            <person name="Chiriac C."/>
            <person name="Salcher M."/>
            <person name="Ghai R."/>
            <person name="Kavagutti S V."/>
        </authorList>
    </citation>
    <scope>NUCLEOTIDE SEQUENCE</scope>
</reference>
<dbReference type="GO" id="GO:0050660">
    <property type="term" value="F:flavin adenine dinucleotide binding"/>
    <property type="evidence" value="ECO:0007669"/>
    <property type="project" value="InterPro"/>
</dbReference>
<dbReference type="InterPro" id="IPR046373">
    <property type="entry name" value="Acyl-CoA_Oxase/DH_mid-dom_sf"/>
</dbReference>
<dbReference type="SUPFAM" id="SSF47203">
    <property type="entry name" value="Acyl-CoA dehydrogenase C-terminal domain-like"/>
    <property type="match status" value="1"/>
</dbReference>
<dbReference type="Gene3D" id="1.20.140.10">
    <property type="entry name" value="Butyryl-CoA Dehydrogenase, subunit A, domain 3"/>
    <property type="match status" value="1"/>
</dbReference>
<dbReference type="Gene3D" id="1.10.540.10">
    <property type="entry name" value="Acyl-CoA dehydrogenase/oxidase, N-terminal domain"/>
    <property type="match status" value="1"/>
</dbReference>
<keyword evidence="5" id="KW-0560">Oxidoreductase</keyword>
<dbReference type="PANTHER" id="PTHR43292:SF4">
    <property type="entry name" value="ACYL-COA DEHYDROGENASE FADE34"/>
    <property type="match status" value="1"/>
</dbReference>
<sequence>MQPRSRPLTQRSVEQHQTSSRPAAYAAAVDFELPPETDPRRVEIRSWLNEHPSPTGRQLAEAGYVAPHWPKPFGLAADPIHQLIIDDELRGAGVRRPNNPIGIGWAGPTLLAAGTEAQQHKYLLGLLSGEEIWCQLFSEPGSGSDLASLATRAVKDGDEWVVNGQKIWTSLGHQAKYGILIARTDPAESKQRGISYFICKMDSPGIDIRPIPEMTGGHTFNEVFMTDLRIPAENLVGEVNDGWRLAKVTLSNERVSLSAAGALWGMGPDAGDLLDLVRTTGGVIDPLMRQRLVDMYMQSEILRLIRLRTVTAAIAGREPGPEASVRKVLADEHGQQIMGIAKDLAGAGGMLTDAGPLGTEVGIWHYGYLFAPALTIGGGTGDVQRNIISERVLGLPHDVDVEVGKSWSESQRSAESSAI</sequence>
<dbReference type="InterPro" id="IPR009100">
    <property type="entry name" value="AcylCoA_DH/oxidase_NM_dom_sf"/>
</dbReference>
<keyword evidence="3" id="KW-0285">Flavoprotein</keyword>
<gene>
    <name evidence="10" type="ORF">UFOPK2582_00848</name>
</gene>
<dbReference type="FunFam" id="2.40.110.10:FF:000011">
    <property type="entry name" value="Acyl-CoA dehydrogenase FadE34"/>
    <property type="match status" value="1"/>
</dbReference>
<feature type="domain" description="Acyl-CoA dehydrogenase/oxidase N-terminal" evidence="9">
    <location>
        <begin position="49"/>
        <end position="130"/>
    </location>
</feature>
<dbReference type="Pfam" id="PF02770">
    <property type="entry name" value="Acyl-CoA_dh_M"/>
    <property type="match status" value="1"/>
</dbReference>
<dbReference type="InterPro" id="IPR006091">
    <property type="entry name" value="Acyl-CoA_Oxase/DH_mid-dom"/>
</dbReference>
<dbReference type="Pfam" id="PF02771">
    <property type="entry name" value="Acyl-CoA_dh_N"/>
    <property type="match status" value="1"/>
</dbReference>
<evidence type="ECO:0000259" key="9">
    <source>
        <dbReference type="Pfam" id="PF02771"/>
    </source>
</evidence>
<dbReference type="InterPro" id="IPR013786">
    <property type="entry name" value="AcylCoA_DH/ox_N"/>
</dbReference>
<feature type="compositionally biased region" description="Polar residues" evidence="6">
    <location>
        <begin position="7"/>
        <end position="21"/>
    </location>
</feature>
<dbReference type="GO" id="GO:0005886">
    <property type="term" value="C:plasma membrane"/>
    <property type="evidence" value="ECO:0007669"/>
    <property type="project" value="TreeGrafter"/>
</dbReference>
<evidence type="ECO:0000256" key="5">
    <source>
        <dbReference type="ARBA" id="ARBA00023002"/>
    </source>
</evidence>
<proteinExistence type="inferred from homology"/>
<dbReference type="AlphaFoldDB" id="A0A6J6PKR2"/>
<name>A0A6J6PKR2_9ZZZZ</name>
<dbReference type="InterPro" id="IPR037069">
    <property type="entry name" value="AcylCoA_DH/ox_N_sf"/>
</dbReference>
<evidence type="ECO:0000256" key="3">
    <source>
        <dbReference type="ARBA" id="ARBA00022630"/>
    </source>
</evidence>
<feature type="region of interest" description="Disordered" evidence="6">
    <location>
        <begin position="1"/>
        <end position="25"/>
    </location>
</feature>
<dbReference type="PANTHER" id="PTHR43292">
    <property type="entry name" value="ACYL-COA DEHYDROGENASE"/>
    <property type="match status" value="1"/>
</dbReference>
<dbReference type="GO" id="GO:0016627">
    <property type="term" value="F:oxidoreductase activity, acting on the CH-CH group of donors"/>
    <property type="evidence" value="ECO:0007669"/>
    <property type="project" value="InterPro"/>
</dbReference>